<evidence type="ECO:0008006" key="5">
    <source>
        <dbReference type="Google" id="ProtNLM"/>
    </source>
</evidence>
<evidence type="ECO:0000313" key="4">
    <source>
        <dbReference type="Proteomes" id="UP000727456"/>
    </source>
</evidence>
<feature type="signal peptide" evidence="2">
    <location>
        <begin position="1"/>
        <end position="23"/>
    </location>
</feature>
<dbReference type="EMBL" id="JAAOZC010000016">
    <property type="protein sequence ID" value="NIJ09645.1"/>
    <property type="molecule type" value="Genomic_DNA"/>
</dbReference>
<feature type="region of interest" description="Disordered" evidence="1">
    <location>
        <begin position="24"/>
        <end position="43"/>
    </location>
</feature>
<evidence type="ECO:0000256" key="1">
    <source>
        <dbReference type="SAM" id="MobiDB-lite"/>
    </source>
</evidence>
<name>A0ABX0TZ51_9SPHN</name>
<evidence type="ECO:0000313" key="3">
    <source>
        <dbReference type="EMBL" id="NIJ09645.1"/>
    </source>
</evidence>
<reference evidence="3 4" key="1">
    <citation type="submission" date="2020-03" db="EMBL/GenBank/DDBJ databases">
        <title>Genomic Encyclopedia of Type Strains, Phase III (KMG-III): the genomes of soil and plant-associated and newly described type strains.</title>
        <authorList>
            <person name="Whitman W."/>
        </authorList>
    </citation>
    <scope>NUCLEOTIDE SEQUENCE [LARGE SCALE GENOMIC DNA]</scope>
    <source>
        <strain evidence="3 4">CECT 8804</strain>
    </source>
</reference>
<keyword evidence="2" id="KW-0732">Signal</keyword>
<organism evidence="3 4">
    <name type="scientific">Sphingomonas vulcanisoli</name>
    <dbReference type="NCBI Taxonomy" id="1658060"/>
    <lineage>
        <taxon>Bacteria</taxon>
        <taxon>Pseudomonadati</taxon>
        <taxon>Pseudomonadota</taxon>
        <taxon>Alphaproteobacteria</taxon>
        <taxon>Sphingomonadales</taxon>
        <taxon>Sphingomonadaceae</taxon>
        <taxon>Sphingomonas</taxon>
    </lineage>
</organism>
<accession>A0ABX0TZ51</accession>
<gene>
    <name evidence="3" type="ORF">FHS31_003282</name>
</gene>
<comment type="caution">
    <text evidence="3">The sequence shown here is derived from an EMBL/GenBank/DDBJ whole genome shotgun (WGS) entry which is preliminary data.</text>
</comment>
<dbReference type="RefSeq" id="WP_167075468.1">
    <property type="nucleotide sequence ID" value="NZ_JAAOZC010000016.1"/>
</dbReference>
<evidence type="ECO:0000256" key="2">
    <source>
        <dbReference type="SAM" id="SignalP"/>
    </source>
</evidence>
<protein>
    <recommendedName>
        <fullName evidence="5">DUF2946 domain-containing protein</fullName>
    </recommendedName>
</protein>
<feature type="region of interest" description="Disordered" evidence="1">
    <location>
        <begin position="78"/>
        <end position="99"/>
    </location>
</feature>
<dbReference type="Proteomes" id="UP000727456">
    <property type="component" value="Unassembled WGS sequence"/>
</dbReference>
<proteinExistence type="predicted"/>
<keyword evidence="4" id="KW-1185">Reference proteome</keyword>
<feature type="chain" id="PRO_5045774970" description="DUF2946 domain-containing protein" evidence="2">
    <location>
        <begin position="24"/>
        <end position="99"/>
    </location>
</feature>
<sequence length="99" mass="10332">MRRLLALLMLAVLALSGAAPACAQPTPHHGIAHHAPMPGHGERDVASHDCIGCGIALPDPPRLDAIEMMAIALPPTARAPTPLIGTQPQQPLRPPRLLA</sequence>